<comment type="function">
    <text evidence="7">Protein-lysine N-methyltransferase. Monomethylates PRMT5, modulating its transcriptional activity. May also act as a histone methyltransferase. Plays a critical role in cardiac development. Acts as a key epigenetic regulator of gene expression during cardiac development via its dual activities as a methyltransferase and negative regulator of HDAC1.</text>
</comment>
<evidence type="ECO:0000256" key="9">
    <source>
        <dbReference type="ARBA" id="ARBA00093680"/>
    </source>
</evidence>
<feature type="domain" description="SET" evidence="11">
    <location>
        <begin position="186"/>
        <end position="447"/>
    </location>
</feature>
<dbReference type="Pfam" id="PF00856">
    <property type="entry name" value="SET"/>
    <property type="match status" value="1"/>
</dbReference>
<proteinExistence type="predicted"/>
<evidence type="ECO:0000256" key="3">
    <source>
        <dbReference type="ARBA" id="ARBA00022691"/>
    </source>
</evidence>
<dbReference type="Gene3D" id="1.25.40.10">
    <property type="entry name" value="Tetratricopeptide repeat domain"/>
    <property type="match status" value="1"/>
</dbReference>
<dbReference type="PANTHER" id="PTHR46165:SF6">
    <property type="entry name" value="SET AND MYND DOMAIN-CONTAINING PROTEIN 4-LIKE PROTEIN"/>
    <property type="match status" value="1"/>
</dbReference>
<dbReference type="Gene3D" id="1.10.220.160">
    <property type="match status" value="1"/>
</dbReference>
<evidence type="ECO:0000256" key="6">
    <source>
        <dbReference type="ARBA" id="ARBA00022833"/>
    </source>
</evidence>
<evidence type="ECO:0000256" key="4">
    <source>
        <dbReference type="ARBA" id="ARBA00022723"/>
    </source>
</evidence>
<feature type="domain" description="MYND-type" evidence="12">
    <location>
        <begin position="230"/>
        <end position="269"/>
    </location>
</feature>
<dbReference type="SUPFAM" id="SSF48452">
    <property type="entry name" value="TPR-like"/>
    <property type="match status" value="1"/>
</dbReference>
<dbReference type="Gene3D" id="2.170.270.10">
    <property type="entry name" value="SET domain"/>
    <property type="match status" value="1"/>
</dbReference>
<dbReference type="InterPro" id="IPR002893">
    <property type="entry name" value="Znf_MYND"/>
</dbReference>
<evidence type="ECO:0000256" key="10">
    <source>
        <dbReference type="PROSITE-ProRule" id="PRU00134"/>
    </source>
</evidence>
<dbReference type="GO" id="GO:0005737">
    <property type="term" value="C:cytoplasm"/>
    <property type="evidence" value="ECO:0007669"/>
    <property type="project" value="UniProtKB-SubCell"/>
</dbReference>
<keyword evidence="3" id="KW-0949">S-adenosyl-L-methionine</keyword>
<keyword evidence="1" id="KW-0489">Methyltransferase</keyword>
<dbReference type="PROSITE" id="PS50280">
    <property type="entry name" value="SET"/>
    <property type="match status" value="1"/>
</dbReference>
<dbReference type="InterPro" id="IPR001214">
    <property type="entry name" value="SET_dom"/>
</dbReference>
<dbReference type="GO" id="GO:0042826">
    <property type="term" value="F:histone deacetylase binding"/>
    <property type="evidence" value="ECO:0007669"/>
    <property type="project" value="TreeGrafter"/>
</dbReference>
<gene>
    <name evidence="13" type="ORF">Zmor_023085</name>
</gene>
<dbReference type="GO" id="GO:0005634">
    <property type="term" value="C:nucleus"/>
    <property type="evidence" value="ECO:0007669"/>
    <property type="project" value="UniProtKB-SubCell"/>
</dbReference>
<keyword evidence="6" id="KW-0862">Zinc</keyword>
<protein>
    <recommendedName>
        <fullName evidence="8">Protein-lysine N-methyltransferase SMYD4</fullName>
    </recommendedName>
    <alternativeName>
        <fullName evidence="9">SET and MYND domain-containing protein 4</fullName>
    </alternativeName>
</protein>
<dbReference type="InterPro" id="IPR011990">
    <property type="entry name" value="TPR-like_helical_dom_sf"/>
</dbReference>
<keyword evidence="2" id="KW-0808">Transferase</keyword>
<dbReference type="GO" id="GO:0008757">
    <property type="term" value="F:S-adenosylmethionine-dependent methyltransferase activity"/>
    <property type="evidence" value="ECO:0007669"/>
    <property type="project" value="UniProtKB-ARBA"/>
</dbReference>
<sequence>MAESGSEDRRNFITIRKQFLRHLSASDNVTELSQRFGALDSNFERVDFVVELWKASKIGVEFQSGGKSDEVAVKFREKGNEMFKIKKLKEAWEFYTRSICYAEEESVNLGLAFANRSAVLFELNLHSQCLMDINRALEHHYPEHLKPKLFVREKNSKNLELEAFTKPHDAVPAITDPNLKVQCAGSCLEVEEDEDFGRYVVAARDIKAGEVLAVEKPFVLLLVNHYLSHCHECVSLSYNLIPCKGCTSALYCSQTCRDQAFQKYHKYECSILATIRYLELDKLKILPLRIAFLIKDQYNEIGSLKVNPNEIYQSDRYTEIHNLVTNCSKRSVSDLFERATAAAIIFTLVKDHTTFFEDLNEKTERVFKEILLLHIQTGPSNFHEITELSPNSGTYQPEEVASGAFAFLSLLNHSCCPNVTRFCYGSTLVLRAIQDIKKGEQCFDNYGYHHAVMTRSDRREHLKSQYYFDCVCQACENDWGLYEDLPSVDDTELDDSVVEKLSAGEVKAAKDVLEKALEKLQVFQKLQPCKNFCQMQEIVKQCFAIFGNKRRIF</sequence>
<evidence type="ECO:0000313" key="13">
    <source>
        <dbReference type="EMBL" id="KAJ3645427.1"/>
    </source>
</evidence>
<dbReference type="SUPFAM" id="SSF82199">
    <property type="entry name" value="SET domain"/>
    <property type="match status" value="1"/>
</dbReference>
<organism evidence="13 14">
    <name type="scientific">Zophobas morio</name>
    <dbReference type="NCBI Taxonomy" id="2755281"/>
    <lineage>
        <taxon>Eukaryota</taxon>
        <taxon>Metazoa</taxon>
        <taxon>Ecdysozoa</taxon>
        <taxon>Arthropoda</taxon>
        <taxon>Hexapoda</taxon>
        <taxon>Insecta</taxon>
        <taxon>Pterygota</taxon>
        <taxon>Neoptera</taxon>
        <taxon>Endopterygota</taxon>
        <taxon>Coleoptera</taxon>
        <taxon>Polyphaga</taxon>
        <taxon>Cucujiformia</taxon>
        <taxon>Tenebrionidae</taxon>
        <taxon>Zophobas</taxon>
    </lineage>
</organism>
<comment type="caution">
    <text evidence="13">The sequence shown here is derived from an EMBL/GenBank/DDBJ whole genome shotgun (WGS) entry which is preliminary data.</text>
</comment>
<accession>A0AA38M7H3</accession>
<dbReference type="GO" id="GO:0008276">
    <property type="term" value="F:protein methyltransferase activity"/>
    <property type="evidence" value="ECO:0007669"/>
    <property type="project" value="UniProtKB-ARBA"/>
</dbReference>
<dbReference type="Pfam" id="PF01753">
    <property type="entry name" value="zf-MYND"/>
    <property type="match status" value="1"/>
</dbReference>
<reference evidence="13" key="1">
    <citation type="journal article" date="2023" name="G3 (Bethesda)">
        <title>Whole genome assemblies of Zophobas morio and Tenebrio molitor.</title>
        <authorList>
            <person name="Kaur S."/>
            <person name="Stinson S.A."/>
            <person name="diCenzo G.C."/>
        </authorList>
    </citation>
    <scope>NUCLEOTIDE SEQUENCE</scope>
    <source>
        <strain evidence="13">QUZm001</strain>
    </source>
</reference>
<dbReference type="GO" id="GO:0008270">
    <property type="term" value="F:zinc ion binding"/>
    <property type="evidence" value="ECO:0007669"/>
    <property type="project" value="UniProtKB-KW"/>
</dbReference>
<evidence type="ECO:0000256" key="2">
    <source>
        <dbReference type="ARBA" id="ARBA00022679"/>
    </source>
</evidence>
<keyword evidence="14" id="KW-1185">Reference proteome</keyword>
<evidence type="ECO:0000256" key="1">
    <source>
        <dbReference type="ARBA" id="ARBA00022603"/>
    </source>
</evidence>
<dbReference type="GO" id="GO:0032259">
    <property type="term" value="P:methylation"/>
    <property type="evidence" value="ECO:0007669"/>
    <property type="project" value="UniProtKB-KW"/>
</dbReference>
<evidence type="ECO:0000256" key="5">
    <source>
        <dbReference type="ARBA" id="ARBA00022771"/>
    </source>
</evidence>
<dbReference type="GO" id="GO:0008170">
    <property type="term" value="F:N-methyltransferase activity"/>
    <property type="evidence" value="ECO:0007669"/>
    <property type="project" value="UniProtKB-ARBA"/>
</dbReference>
<dbReference type="Proteomes" id="UP001168821">
    <property type="component" value="Unassembled WGS sequence"/>
</dbReference>
<evidence type="ECO:0000256" key="8">
    <source>
        <dbReference type="ARBA" id="ARBA00093635"/>
    </source>
</evidence>
<evidence type="ECO:0000259" key="11">
    <source>
        <dbReference type="PROSITE" id="PS50280"/>
    </source>
</evidence>
<name>A0AA38M7H3_9CUCU</name>
<keyword evidence="5 10" id="KW-0863">Zinc-finger</keyword>
<evidence type="ECO:0000313" key="14">
    <source>
        <dbReference type="Proteomes" id="UP001168821"/>
    </source>
</evidence>
<dbReference type="PANTHER" id="PTHR46165">
    <property type="entry name" value="SET AND MYND DOMAIN-CONTAINING PROTEIN 4"/>
    <property type="match status" value="1"/>
</dbReference>
<dbReference type="AlphaFoldDB" id="A0AA38M7H3"/>
<dbReference type="InterPro" id="IPR044421">
    <property type="entry name" value="SMYD4_SET"/>
</dbReference>
<dbReference type="InterPro" id="IPR046341">
    <property type="entry name" value="SET_dom_sf"/>
</dbReference>
<keyword evidence="4" id="KW-0479">Metal-binding</keyword>
<dbReference type="PROSITE" id="PS50865">
    <property type="entry name" value="ZF_MYND_2"/>
    <property type="match status" value="1"/>
</dbReference>
<dbReference type="InterPro" id="IPR052097">
    <property type="entry name" value="SET-MYND_domain_protein"/>
</dbReference>
<dbReference type="CDD" id="cd10536">
    <property type="entry name" value="SET_SMYD4"/>
    <property type="match status" value="1"/>
</dbReference>
<evidence type="ECO:0000259" key="12">
    <source>
        <dbReference type="PROSITE" id="PS50865"/>
    </source>
</evidence>
<dbReference type="Gene3D" id="6.10.140.2220">
    <property type="match status" value="1"/>
</dbReference>
<evidence type="ECO:0000256" key="7">
    <source>
        <dbReference type="ARBA" id="ARBA00093423"/>
    </source>
</evidence>
<dbReference type="EMBL" id="JALNTZ010000007">
    <property type="protein sequence ID" value="KAJ3645427.1"/>
    <property type="molecule type" value="Genomic_DNA"/>
</dbReference>